<dbReference type="Proteomes" id="UP000504609">
    <property type="component" value="Unplaced"/>
</dbReference>
<dbReference type="PANTHER" id="PTHR13848">
    <property type="entry name" value="PROTEIN YIPPEE-LIKE CG15309-RELATED"/>
    <property type="match status" value="1"/>
</dbReference>
<organism evidence="6 7">
    <name type="scientific">Cucurbita moschata</name>
    <name type="common">Winter crookneck squash</name>
    <name type="synonym">Cucurbita pepo var. moschata</name>
    <dbReference type="NCBI Taxonomy" id="3662"/>
    <lineage>
        <taxon>Eukaryota</taxon>
        <taxon>Viridiplantae</taxon>
        <taxon>Streptophyta</taxon>
        <taxon>Embryophyta</taxon>
        <taxon>Tracheophyta</taxon>
        <taxon>Spermatophyta</taxon>
        <taxon>Magnoliopsida</taxon>
        <taxon>eudicotyledons</taxon>
        <taxon>Gunneridae</taxon>
        <taxon>Pentapetalae</taxon>
        <taxon>rosids</taxon>
        <taxon>fabids</taxon>
        <taxon>Cucurbitales</taxon>
        <taxon>Cucurbitaceae</taxon>
        <taxon>Cucurbiteae</taxon>
        <taxon>Cucurbita</taxon>
    </lineage>
</organism>
<accession>A0A6J1E9T8</accession>
<evidence type="ECO:0000256" key="3">
    <source>
        <dbReference type="ARBA" id="ARBA00022833"/>
    </source>
</evidence>
<proteinExistence type="inferred from homology"/>
<name>A0A6J1E9T8_CUCMO</name>
<protein>
    <recommendedName>
        <fullName evidence="4">Protein yippee-like</fullName>
    </recommendedName>
</protein>
<keyword evidence="6" id="KW-1185">Reference proteome</keyword>
<dbReference type="PROSITE" id="PS51792">
    <property type="entry name" value="YIPPEE"/>
    <property type="match status" value="1"/>
</dbReference>
<evidence type="ECO:0000259" key="5">
    <source>
        <dbReference type="PROSITE" id="PS51792"/>
    </source>
</evidence>
<sequence>MIASIWQIHPLKGTTLHTFQSDWFRRCRRGSLLLLLLLLLSSSSSIMADLMIGARLYSCQNCSNEVSRHDDIISKGFQSLRGRAFLFYEARNVEEGPQQEKMLLSGTYIVSDLFCSECGQMLGWKYIKAYDETQRYKEGKVVLEKFKITNECC</sequence>
<keyword evidence="3" id="KW-0862">Zinc</keyword>
<dbReference type="RefSeq" id="XP_022924571.1">
    <property type="nucleotide sequence ID" value="XM_023068803.1"/>
</dbReference>
<dbReference type="InterPro" id="IPR004910">
    <property type="entry name" value="Yippee/Mis18/Cereblon"/>
</dbReference>
<gene>
    <name evidence="7" type="primary">LOC111432013</name>
</gene>
<evidence type="ECO:0000256" key="1">
    <source>
        <dbReference type="ARBA" id="ARBA00005613"/>
    </source>
</evidence>
<feature type="domain" description="Yippee" evidence="5">
    <location>
        <begin position="55"/>
        <end position="152"/>
    </location>
</feature>
<dbReference type="KEGG" id="cmos:111432013"/>
<evidence type="ECO:0000313" key="7">
    <source>
        <dbReference type="RefSeq" id="XP_022924571.1"/>
    </source>
</evidence>
<evidence type="ECO:0000256" key="4">
    <source>
        <dbReference type="RuleBase" id="RU110713"/>
    </source>
</evidence>
<dbReference type="InterPro" id="IPR039058">
    <property type="entry name" value="Yippee_fam"/>
</dbReference>
<evidence type="ECO:0000313" key="6">
    <source>
        <dbReference type="Proteomes" id="UP000504609"/>
    </source>
</evidence>
<reference evidence="7" key="1">
    <citation type="submission" date="2025-08" db="UniProtKB">
        <authorList>
            <consortium name="RefSeq"/>
        </authorList>
    </citation>
    <scope>IDENTIFICATION</scope>
    <source>
        <tissue evidence="7">Young leaves</tissue>
    </source>
</reference>
<dbReference type="GO" id="GO:0046872">
    <property type="term" value="F:metal ion binding"/>
    <property type="evidence" value="ECO:0007669"/>
    <property type="project" value="UniProtKB-KW"/>
</dbReference>
<dbReference type="Pfam" id="PF03226">
    <property type="entry name" value="Yippee-Mis18"/>
    <property type="match status" value="1"/>
</dbReference>
<evidence type="ECO:0000256" key="2">
    <source>
        <dbReference type="ARBA" id="ARBA00022723"/>
    </source>
</evidence>
<dbReference type="AlphaFoldDB" id="A0A6J1E9T8"/>
<keyword evidence="2" id="KW-0479">Metal-binding</keyword>
<dbReference type="GeneID" id="111432013"/>
<dbReference type="InterPro" id="IPR034751">
    <property type="entry name" value="Yippee"/>
</dbReference>
<comment type="similarity">
    <text evidence="1 4">Belongs to the yippee family.</text>
</comment>